<dbReference type="AlphaFoldDB" id="A0A540VPQ3"/>
<protein>
    <submittedName>
        <fullName evidence="1">Uncharacterized protein</fullName>
    </submittedName>
</protein>
<name>A0A540VPQ3_9GAMM</name>
<reference evidence="1 2" key="1">
    <citation type="submission" date="2019-06" db="EMBL/GenBank/DDBJ databases">
        <title>Metagenome assembled Genome of Spiribacter salinus SL48-SHIP from the microbial mat of Salt Lake 48 (Novosibirsk region, Russia).</title>
        <authorList>
            <person name="Shipova A."/>
            <person name="Rozanov A.S."/>
            <person name="Bryanskaya A.V."/>
            <person name="Peltek S.E."/>
        </authorList>
    </citation>
    <scope>NUCLEOTIDE SEQUENCE [LARGE SCALE GENOMIC DNA]</scope>
    <source>
        <strain evidence="1">SL48-SHIP-2</strain>
    </source>
</reference>
<sequence length="126" mass="14205">MTRKWTKKGALRTVPEDFGSGWLDALDSRTSLARHMRDRFEAFADDLGGSDQLSYAQRSLVERALWLEFWLADQERQLATGAEFDVGKWVQAANSLQGIYSKLGLHRVAKDVPTLATYIASKEGKQ</sequence>
<accession>A0A540VPQ3</accession>
<proteinExistence type="predicted"/>
<organism evidence="1 2">
    <name type="scientific">Spiribacter salinus</name>
    <dbReference type="NCBI Taxonomy" id="1335746"/>
    <lineage>
        <taxon>Bacteria</taxon>
        <taxon>Pseudomonadati</taxon>
        <taxon>Pseudomonadota</taxon>
        <taxon>Gammaproteobacteria</taxon>
        <taxon>Chromatiales</taxon>
        <taxon>Ectothiorhodospiraceae</taxon>
        <taxon>Spiribacter</taxon>
    </lineage>
</organism>
<dbReference type="EMBL" id="VIFK01000142">
    <property type="protein sequence ID" value="TQE98742.1"/>
    <property type="molecule type" value="Genomic_DNA"/>
</dbReference>
<comment type="caution">
    <text evidence="1">The sequence shown here is derived from an EMBL/GenBank/DDBJ whole genome shotgun (WGS) entry which is preliminary data.</text>
</comment>
<dbReference type="Proteomes" id="UP000315400">
    <property type="component" value="Unassembled WGS sequence"/>
</dbReference>
<evidence type="ECO:0000313" key="2">
    <source>
        <dbReference type="Proteomes" id="UP000315400"/>
    </source>
</evidence>
<evidence type="ECO:0000313" key="1">
    <source>
        <dbReference type="EMBL" id="TQE98742.1"/>
    </source>
</evidence>
<gene>
    <name evidence="1" type="ORF">FKY71_12215</name>
</gene>